<evidence type="ECO:0000313" key="2">
    <source>
        <dbReference type="EMBL" id="RUT31390.1"/>
    </source>
</evidence>
<dbReference type="Pfam" id="PF01872">
    <property type="entry name" value="RibD_C"/>
    <property type="match status" value="1"/>
</dbReference>
<dbReference type="PANTHER" id="PTHR38011:SF2">
    <property type="entry name" value="BIFUNCTIONAL DEAMINASE-REDUCTASE DOMAIN PROTEIN"/>
    <property type="match status" value="1"/>
</dbReference>
<evidence type="ECO:0000259" key="1">
    <source>
        <dbReference type="Pfam" id="PF01872"/>
    </source>
</evidence>
<dbReference type="GO" id="GO:0008703">
    <property type="term" value="F:5-amino-6-(5-phosphoribosylamino)uracil reductase activity"/>
    <property type="evidence" value="ECO:0007669"/>
    <property type="project" value="InterPro"/>
</dbReference>
<gene>
    <name evidence="2" type="ORF">EMQ25_11105</name>
</gene>
<keyword evidence="3" id="KW-1185">Reference proteome</keyword>
<dbReference type="RefSeq" id="WP_127188635.1">
    <property type="nucleotide sequence ID" value="NZ_RZNJ01000003.1"/>
</dbReference>
<accession>A0A433XBI8</accession>
<dbReference type="InterPro" id="IPR002734">
    <property type="entry name" value="RibDG_C"/>
</dbReference>
<comment type="caution">
    <text evidence="2">The sequence shown here is derived from an EMBL/GenBank/DDBJ whole genome shotgun (WGS) entry which is preliminary data.</text>
</comment>
<dbReference type="InterPro" id="IPR024072">
    <property type="entry name" value="DHFR-like_dom_sf"/>
</dbReference>
<dbReference type="InterPro" id="IPR050765">
    <property type="entry name" value="Riboflavin_Biosynth_HTPR"/>
</dbReference>
<dbReference type="Gene3D" id="3.40.430.10">
    <property type="entry name" value="Dihydrofolate Reductase, subunit A"/>
    <property type="match status" value="1"/>
</dbReference>
<dbReference type="AlphaFoldDB" id="A0A433XBI8"/>
<reference evidence="2 3" key="1">
    <citation type="journal article" date="2016" name="Int. J. Syst. Evol. Microbiol.">
        <title>Arsenicitalea aurantiaca gen. nov., sp. nov., a new member of the family Hyphomicrobiaceae, isolated from high-arsenic sediment.</title>
        <authorList>
            <person name="Mu Y."/>
            <person name="Zhou L."/>
            <person name="Zeng X.C."/>
            <person name="Liu L."/>
            <person name="Pan Y."/>
            <person name="Chen X."/>
            <person name="Wang J."/>
            <person name="Li S."/>
            <person name="Li W.J."/>
            <person name="Wang Y."/>
        </authorList>
    </citation>
    <scope>NUCLEOTIDE SEQUENCE [LARGE SCALE GENOMIC DNA]</scope>
    <source>
        <strain evidence="2 3">42-50</strain>
    </source>
</reference>
<dbReference type="EMBL" id="RZNJ01000003">
    <property type="protein sequence ID" value="RUT31390.1"/>
    <property type="molecule type" value="Genomic_DNA"/>
</dbReference>
<dbReference type="OrthoDB" id="7342392at2"/>
<organism evidence="2 3">
    <name type="scientific">Arsenicitalea aurantiaca</name>
    <dbReference type="NCBI Taxonomy" id="1783274"/>
    <lineage>
        <taxon>Bacteria</taxon>
        <taxon>Pseudomonadati</taxon>
        <taxon>Pseudomonadota</taxon>
        <taxon>Alphaproteobacteria</taxon>
        <taxon>Hyphomicrobiales</taxon>
        <taxon>Devosiaceae</taxon>
        <taxon>Arsenicitalea</taxon>
    </lineage>
</organism>
<protein>
    <submittedName>
        <fullName evidence="2">Dihydrofolate reductase</fullName>
    </submittedName>
</protein>
<evidence type="ECO:0000313" key="3">
    <source>
        <dbReference type="Proteomes" id="UP000281547"/>
    </source>
</evidence>
<proteinExistence type="predicted"/>
<name>A0A433XBI8_9HYPH</name>
<dbReference type="SUPFAM" id="SSF53597">
    <property type="entry name" value="Dihydrofolate reductase-like"/>
    <property type="match status" value="1"/>
</dbReference>
<dbReference type="PANTHER" id="PTHR38011">
    <property type="entry name" value="DIHYDROFOLATE REDUCTASE FAMILY PROTEIN (AFU_ORTHOLOGUE AFUA_8G06820)"/>
    <property type="match status" value="1"/>
</dbReference>
<feature type="domain" description="Bacterial bifunctional deaminase-reductase C-terminal" evidence="1">
    <location>
        <begin position="6"/>
        <end position="186"/>
    </location>
</feature>
<dbReference type="GO" id="GO:0009231">
    <property type="term" value="P:riboflavin biosynthetic process"/>
    <property type="evidence" value="ECO:0007669"/>
    <property type="project" value="InterPro"/>
</dbReference>
<sequence length="207" mass="22208">MRRIKVGAFVSLDGVMQAPGGPDEDRSGGFGFGGWTAPLFDETVGNAIDEMMGEPFSLLLGRKTYDIFSAHWPLMPADDPIARLFNRIDKHVASRNPALRLDWANSHPLGQDVVGALRALKASPGPDLLTQGSTELLATLMTTDLVDEITMLVFPVVLGRGKRLFAADAMPGEWALVSSTTAPSGVACNRYRRVGPIRTGSFALPGD</sequence>
<dbReference type="Proteomes" id="UP000281547">
    <property type="component" value="Unassembled WGS sequence"/>
</dbReference>